<dbReference type="STRING" id="2010991.A0A3M2SHG2"/>
<reference evidence="6 7" key="1">
    <citation type="submission" date="2017-06" db="EMBL/GenBank/DDBJ databases">
        <title>Comparative genomic analysis of Ambrosia Fusariam Clade fungi.</title>
        <authorList>
            <person name="Stajich J.E."/>
            <person name="Carrillo J."/>
            <person name="Kijimoto T."/>
            <person name="Eskalen A."/>
            <person name="O'Donnell K."/>
            <person name="Kasson M."/>
        </authorList>
    </citation>
    <scope>NUCLEOTIDE SEQUENCE [LARGE SCALE GENOMIC DNA]</scope>
    <source>
        <strain evidence="6">UCR3666</strain>
    </source>
</reference>
<evidence type="ECO:0000259" key="5">
    <source>
        <dbReference type="Pfam" id="PF11954"/>
    </source>
</evidence>
<dbReference type="PANTHER" id="PTHR46825:SF9">
    <property type="entry name" value="BETA-LACTAMASE-RELATED DOMAIN-CONTAINING PROTEIN"/>
    <property type="match status" value="1"/>
</dbReference>
<keyword evidence="3" id="KW-0812">Transmembrane</keyword>
<dbReference type="Gene3D" id="3.40.710.10">
    <property type="entry name" value="DD-peptidase/beta-lactamase superfamily"/>
    <property type="match status" value="1"/>
</dbReference>
<dbReference type="InterPro" id="IPR050491">
    <property type="entry name" value="AmpC-like"/>
</dbReference>
<dbReference type="PANTHER" id="PTHR46825">
    <property type="entry name" value="D-ALANYL-D-ALANINE-CARBOXYPEPTIDASE/ENDOPEPTIDASE AMPH"/>
    <property type="match status" value="1"/>
</dbReference>
<dbReference type="Pfam" id="PF00144">
    <property type="entry name" value="Beta-lactamase"/>
    <property type="match status" value="1"/>
</dbReference>
<dbReference type="InterPro" id="IPR012338">
    <property type="entry name" value="Beta-lactam/transpept-like"/>
</dbReference>
<dbReference type="Proteomes" id="UP000277212">
    <property type="component" value="Unassembled WGS sequence"/>
</dbReference>
<evidence type="ECO:0008006" key="8">
    <source>
        <dbReference type="Google" id="ProtNLM"/>
    </source>
</evidence>
<evidence type="ECO:0000313" key="7">
    <source>
        <dbReference type="Proteomes" id="UP000277212"/>
    </source>
</evidence>
<dbReference type="SUPFAM" id="SSF56601">
    <property type="entry name" value="beta-lactamase/transpeptidase-like"/>
    <property type="match status" value="1"/>
</dbReference>
<feature type="domain" description="Peptidase S12 Pab87-related C-terminal" evidence="5">
    <location>
        <begin position="497"/>
        <end position="597"/>
    </location>
</feature>
<feature type="transmembrane region" description="Helical" evidence="3">
    <location>
        <begin position="20"/>
        <end position="39"/>
    </location>
</feature>
<dbReference type="OrthoDB" id="5946976at2759"/>
<protein>
    <recommendedName>
        <fullName evidence="8">Beta-lactamase-related domain-containing protein</fullName>
    </recommendedName>
</protein>
<name>A0A3M2SHG2_9HYPO</name>
<accession>A0A3M2SHG2</accession>
<dbReference type="EMBL" id="NKUJ01000045">
    <property type="protein sequence ID" value="RMJ16572.1"/>
    <property type="molecule type" value="Genomic_DNA"/>
</dbReference>
<evidence type="ECO:0000256" key="3">
    <source>
        <dbReference type="SAM" id="Phobius"/>
    </source>
</evidence>
<evidence type="ECO:0000259" key="4">
    <source>
        <dbReference type="Pfam" id="PF00144"/>
    </source>
</evidence>
<feature type="domain" description="Beta-lactamase-related" evidence="4">
    <location>
        <begin position="104"/>
        <end position="431"/>
    </location>
</feature>
<feature type="region of interest" description="Disordered" evidence="2">
    <location>
        <begin position="452"/>
        <end position="504"/>
    </location>
</feature>
<proteinExistence type="inferred from homology"/>
<feature type="transmembrane region" description="Helical" evidence="3">
    <location>
        <begin position="59"/>
        <end position="79"/>
    </location>
</feature>
<dbReference type="AlphaFoldDB" id="A0A3M2SHG2"/>
<feature type="transmembrane region" description="Helical" evidence="3">
    <location>
        <begin position="91"/>
        <end position="112"/>
    </location>
</feature>
<dbReference type="Pfam" id="PF11954">
    <property type="entry name" value="DUF3471"/>
    <property type="match status" value="1"/>
</dbReference>
<keyword evidence="3" id="KW-1133">Transmembrane helix</keyword>
<organism evidence="6 7">
    <name type="scientific">Fusarium kuroshium</name>
    <dbReference type="NCBI Taxonomy" id="2010991"/>
    <lineage>
        <taxon>Eukaryota</taxon>
        <taxon>Fungi</taxon>
        <taxon>Dikarya</taxon>
        <taxon>Ascomycota</taxon>
        <taxon>Pezizomycotina</taxon>
        <taxon>Sordariomycetes</taxon>
        <taxon>Hypocreomycetidae</taxon>
        <taxon>Hypocreales</taxon>
        <taxon>Nectriaceae</taxon>
        <taxon>Fusarium</taxon>
        <taxon>Fusarium solani species complex</taxon>
    </lineage>
</organism>
<gene>
    <name evidence="6" type="ORF">CDV36_003749</name>
</gene>
<comment type="caution">
    <text evidence="6">The sequence shown here is derived from an EMBL/GenBank/DDBJ whole genome shotgun (WGS) entry which is preliminary data.</text>
</comment>
<evidence type="ECO:0000256" key="1">
    <source>
        <dbReference type="ARBA" id="ARBA00038215"/>
    </source>
</evidence>
<dbReference type="InterPro" id="IPR001466">
    <property type="entry name" value="Beta-lactam-related"/>
</dbReference>
<dbReference type="InterPro" id="IPR021860">
    <property type="entry name" value="Peptidase_S12_Pab87-rel_C"/>
</dbReference>
<evidence type="ECO:0000313" key="6">
    <source>
        <dbReference type="EMBL" id="RMJ16572.1"/>
    </source>
</evidence>
<keyword evidence="3" id="KW-0472">Membrane</keyword>
<evidence type="ECO:0000256" key="2">
    <source>
        <dbReference type="SAM" id="MobiDB-lite"/>
    </source>
</evidence>
<keyword evidence="7" id="KW-1185">Reference proteome</keyword>
<comment type="similarity">
    <text evidence="1">Belongs to the peptidase S12 family.</text>
</comment>
<sequence>MPKSSRMKLSYNIPTLYRLLFLYLEPLLAIGAAIQTHFAPKIFLNTMSQTSEYAPDNQVIYDQVAALYTLFAFNEAVLLRLTNDIRVWKGVFIGIFICDILHLVPGLSIAIVQNDQVESVGFGMASVEDDKPCTADTLFDIASSSKSLTAASIALLVDDNENYPEIQYDSVMSELLPDDFVMAENEYTKGITIDDILGHRTGMPGHDESYMGEHSTQPDNARSITRNLRNLAPAAPLRSRYLYCNMMYTVATHLVEVKTKKTFAEFLEERLFQPLGMDSSSLQPDGVRAKGLGERLAKGHIWDKKTSLYREIEARNCPEGQGAGSVVSSANDLIKWIKALINQEKPINGNVYQGLIKERSSREPKGGKLKPHTSPIKYTAGMEVYWYRGHAVYGHNGVVSGFGSRFIFLPEFKFGAVVLGNSEGTNSVAAQLFRDLIDEVVGVPREERTPLLNIQMTAKSQQGAKAKKKAQGNQSNEENKMAKKPREKKKEKGSRSTQPQTRPLDQYTGYYWNAGYHGMNVEIKDDALFIDATDRSMAFTLTFEHERDQTRYTAHLSDFWEGGDDLISAEFIFDGDKAVKMGLDLEPLIGDKIWFERKD</sequence>